<dbReference type="PANTHER" id="PTHR12265:SF9">
    <property type="entry name" value="DUF829 DOMAIN PROTEIN"/>
    <property type="match status" value="1"/>
</dbReference>
<gene>
    <name evidence="1" type="ORF">POTOM_017583</name>
</gene>
<protein>
    <recommendedName>
        <fullName evidence="3">DUF829 domain-containing protein</fullName>
    </recommendedName>
</protein>
<accession>A0A8X8A0M8</accession>
<dbReference type="Proteomes" id="UP000886885">
    <property type="component" value="Chromosome 4D"/>
</dbReference>
<dbReference type="AlphaFoldDB" id="A0A8X8A0M8"/>
<keyword evidence="2" id="KW-1185">Reference proteome</keyword>
<evidence type="ECO:0000313" key="2">
    <source>
        <dbReference type="Proteomes" id="UP000886885"/>
    </source>
</evidence>
<organism evidence="1 2">
    <name type="scientific">Populus tomentosa</name>
    <name type="common">Chinese white poplar</name>
    <dbReference type="NCBI Taxonomy" id="118781"/>
    <lineage>
        <taxon>Eukaryota</taxon>
        <taxon>Viridiplantae</taxon>
        <taxon>Streptophyta</taxon>
        <taxon>Embryophyta</taxon>
        <taxon>Tracheophyta</taxon>
        <taxon>Spermatophyta</taxon>
        <taxon>Magnoliopsida</taxon>
        <taxon>eudicotyledons</taxon>
        <taxon>Gunneridae</taxon>
        <taxon>Pentapetalae</taxon>
        <taxon>rosids</taxon>
        <taxon>fabids</taxon>
        <taxon>Malpighiales</taxon>
        <taxon>Salicaceae</taxon>
        <taxon>Saliceae</taxon>
        <taxon>Populus</taxon>
    </lineage>
</organism>
<evidence type="ECO:0008006" key="3">
    <source>
        <dbReference type="Google" id="ProtNLM"/>
    </source>
</evidence>
<sequence>MFGGGGGGGSVYWGRKESESKGIVVIFAWNSIPEKHLNSYLDLYSSLGWNSLVSHADFLSAFYPERALSVAYILLNELVEDLRVRPCPIVFVAFSGGPKACMYKVFQIIQGTCEGHLNMDESRLVKNCISGHIYDSCPIDFTSDLGARFALHPAIQRMPGPSKFVSWVAKGLASGLDGLYLTRFESQHAEYWQTLYSSVDMGAPYLILCSENDNLAPYNVISKFAQRLQDQGGDVKLVKWNHSPHAEAMGSALSEKAELLDDSNMGTYHHSCYVMTLLDVHSGEDHNGLFKSEYLCLQICRFMVYSWINGSNRFQWTCSANSVCMLWVSYCLPTMKMRRRAKDKSYTAQIPLVDKLLDYFCHYQHNPIQYRAAVTNLLDKAPSVYYRRIQQLREGIGLDSMHDEMSELICDLQKAAVNSNQSLRRVAVEPGDHFFVPSSAEYYSSRESGPLQDERKERSIYLPNPPSISAHSVLGQILFDACVPKNVEGWDVRFSSSLNGQPIASAQRRHSPFHGIKFTRRSRL</sequence>
<reference evidence="1" key="1">
    <citation type="journal article" date="2020" name="bioRxiv">
        <title>Hybrid origin of Populus tomentosa Carr. identified through genome sequencing and phylogenomic analysis.</title>
        <authorList>
            <person name="An X."/>
            <person name="Gao K."/>
            <person name="Chen Z."/>
            <person name="Li J."/>
            <person name="Yang X."/>
            <person name="Yang X."/>
            <person name="Zhou J."/>
            <person name="Guo T."/>
            <person name="Zhao T."/>
            <person name="Huang S."/>
            <person name="Miao D."/>
            <person name="Khan W.U."/>
            <person name="Rao P."/>
            <person name="Ye M."/>
            <person name="Lei B."/>
            <person name="Liao W."/>
            <person name="Wang J."/>
            <person name="Ji L."/>
            <person name="Li Y."/>
            <person name="Guo B."/>
            <person name="Mustafa N.S."/>
            <person name="Li S."/>
            <person name="Yun Q."/>
            <person name="Keller S.R."/>
            <person name="Mao J."/>
            <person name="Zhang R."/>
            <person name="Strauss S.H."/>
        </authorList>
    </citation>
    <scope>NUCLEOTIDE SEQUENCE</scope>
    <source>
        <strain evidence="1">GM15</strain>
        <tissue evidence="1">Leaf</tissue>
    </source>
</reference>
<evidence type="ECO:0000313" key="1">
    <source>
        <dbReference type="EMBL" id="KAG6777752.1"/>
    </source>
</evidence>
<comment type="caution">
    <text evidence="1">The sequence shown here is derived from an EMBL/GenBank/DDBJ whole genome shotgun (WGS) entry which is preliminary data.</text>
</comment>
<proteinExistence type="predicted"/>
<dbReference type="Pfam" id="PF05705">
    <property type="entry name" value="DUF829"/>
    <property type="match status" value="2"/>
</dbReference>
<dbReference type="InterPro" id="IPR008547">
    <property type="entry name" value="DUF829_TMEM53"/>
</dbReference>
<name>A0A8X8A0M8_POPTO</name>
<dbReference type="PANTHER" id="PTHR12265">
    <property type="entry name" value="TRANSMEMBRANE PROTEIN 53"/>
    <property type="match status" value="1"/>
</dbReference>
<dbReference type="OrthoDB" id="77878at2759"/>
<dbReference type="EMBL" id="JAAWWB010000008">
    <property type="protein sequence ID" value="KAG6777752.1"/>
    <property type="molecule type" value="Genomic_DNA"/>
</dbReference>